<dbReference type="InterPro" id="IPR038551">
    <property type="entry name" value="Ribosomal_eS26_sf"/>
</dbReference>
<evidence type="ECO:0000256" key="1">
    <source>
        <dbReference type="ARBA" id="ARBA00008596"/>
    </source>
</evidence>
<dbReference type="GO" id="GO:0022627">
    <property type="term" value="C:cytosolic small ribosomal subunit"/>
    <property type="evidence" value="ECO:0007669"/>
    <property type="project" value="TreeGrafter"/>
</dbReference>
<feature type="compositionally biased region" description="Polar residues" evidence="5">
    <location>
        <begin position="51"/>
        <end position="67"/>
    </location>
</feature>
<comment type="caution">
    <text evidence="6">The sequence shown here is derived from an EMBL/GenBank/DDBJ whole genome shotgun (WGS) entry which is preliminary data.</text>
</comment>
<feature type="compositionally biased region" description="Basic residues" evidence="5">
    <location>
        <begin position="68"/>
        <end position="80"/>
    </location>
</feature>
<accession>A0A4Y9YPR9</accession>
<dbReference type="GO" id="GO:0003735">
    <property type="term" value="F:structural constituent of ribosome"/>
    <property type="evidence" value="ECO:0007669"/>
    <property type="project" value="InterPro"/>
</dbReference>
<name>A0A4Y9YPR9_9AGAM</name>
<dbReference type="PANTHER" id="PTHR12538:SF0">
    <property type="entry name" value="40S RIBOSOMAL PROTEIN S26"/>
    <property type="match status" value="1"/>
</dbReference>
<dbReference type="Pfam" id="PF01283">
    <property type="entry name" value="Ribosomal_S26e"/>
    <property type="match status" value="1"/>
</dbReference>
<protein>
    <recommendedName>
        <fullName evidence="4">40S ribosomal protein S26</fullName>
    </recommendedName>
</protein>
<evidence type="ECO:0000256" key="3">
    <source>
        <dbReference type="ARBA" id="ARBA00023274"/>
    </source>
</evidence>
<feature type="region of interest" description="Disordered" evidence="5">
    <location>
        <begin position="1"/>
        <end position="80"/>
    </location>
</feature>
<dbReference type="FunFam" id="3.30.1740.20:FF:000001">
    <property type="entry name" value="40S ribosomal protein S26"/>
    <property type="match status" value="1"/>
</dbReference>
<dbReference type="GO" id="GO:0006412">
    <property type="term" value="P:translation"/>
    <property type="evidence" value="ECO:0007669"/>
    <property type="project" value="InterPro"/>
</dbReference>
<dbReference type="Gene3D" id="3.30.1740.20">
    <property type="entry name" value="Ribosomal protein S26e"/>
    <property type="match status" value="1"/>
</dbReference>
<evidence type="ECO:0000256" key="4">
    <source>
        <dbReference type="RuleBase" id="RU363128"/>
    </source>
</evidence>
<evidence type="ECO:0000313" key="7">
    <source>
        <dbReference type="Proteomes" id="UP000298327"/>
    </source>
</evidence>
<dbReference type="OrthoDB" id="10262653at2759"/>
<proteinExistence type="inferred from homology"/>
<dbReference type="EMBL" id="SEOQ01000373">
    <property type="protein sequence ID" value="TFY64434.1"/>
    <property type="molecule type" value="Genomic_DNA"/>
</dbReference>
<comment type="similarity">
    <text evidence="1 4">Belongs to the eukaryotic ribosomal protein eS26 family.</text>
</comment>
<evidence type="ECO:0000256" key="2">
    <source>
        <dbReference type="ARBA" id="ARBA00022980"/>
    </source>
</evidence>
<dbReference type="STRING" id="205917.A0A4Y9YPR9"/>
<feature type="compositionally biased region" description="Basic and acidic residues" evidence="5">
    <location>
        <begin position="11"/>
        <end position="30"/>
    </location>
</feature>
<evidence type="ECO:0000313" key="6">
    <source>
        <dbReference type="EMBL" id="TFY64434.1"/>
    </source>
</evidence>
<keyword evidence="2 4" id="KW-0689">Ribosomal protein</keyword>
<dbReference type="InterPro" id="IPR047864">
    <property type="entry name" value="Ribosomal_eS26_CS"/>
</dbReference>
<dbReference type="InterPro" id="IPR000892">
    <property type="entry name" value="Ribosomal_eS26"/>
</dbReference>
<keyword evidence="3 4" id="KW-0687">Ribonucleoprotein</keyword>
<evidence type="ECO:0000256" key="5">
    <source>
        <dbReference type="SAM" id="MobiDB-lite"/>
    </source>
</evidence>
<dbReference type="AlphaFoldDB" id="A0A4Y9YPR9"/>
<organism evidence="6 7">
    <name type="scientific">Dentipellis fragilis</name>
    <dbReference type="NCBI Taxonomy" id="205917"/>
    <lineage>
        <taxon>Eukaryota</taxon>
        <taxon>Fungi</taxon>
        <taxon>Dikarya</taxon>
        <taxon>Basidiomycota</taxon>
        <taxon>Agaricomycotina</taxon>
        <taxon>Agaricomycetes</taxon>
        <taxon>Russulales</taxon>
        <taxon>Hericiaceae</taxon>
        <taxon>Dentipellis</taxon>
    </lineage>
</organism>
<reference evidence="6 7" key="1">
    <citation type="submission" date="2019-02" db="EMBL/GenBank/DDBJ databases">
        <title>Genome sequencing of the rare red list fungi Dentipellis fragilis.</title>
        <authorList>
            <person name="Buettner E."/>
            <person name="Kellner H."/>
        </authorList>
    </citation>
    <scope>NUCLEOTIDE SEQUENCE [LARGE SCALE GENOMIC DNA]</scope>
    <source>
        <strain evidence="6 7">DSM 105465</strain>
    </source>
</reference>
<dbReference type="Proteomes" id="UP000298327">
    <property type="component" value="Unassembled WGS sequence"/>
</dbReference>
<keyword evidence="7" id="KW-1185">Reference proteome</keyword>
<dbReference type="GO" id="GO:0003729">
    <property type="term" value="F:mRNA binding"/>
    <property type="evidence" value="ECO:0007669"/>
    <property type="project" value="TreeGrafter"/>
</dbReference>
<dbReference type="PANTHER" id="PTHR12538">
    <property type="entry name" value="40S RIBOSOMAL PROTEIN S26"/>
    <property type="match status" value="1"/>
</dbReference>
<dbReference type="PROSITE" id="PS00733">
    <property type="entry name" value="RIBOSOMAL_S26E"/>
    <property type="match status" value="1"/>
</dbReference>
<gene>
    <name evidence="6" type="ORF">EVG20_g5947</name>
</gene>
<sequence>MGHTPIVPRETVAKERTKWKPSEQAREARQRPAYARGKAGARIRTDKLSWATPSSLRPQDPSTLSNMTKKRRNGGRNKKGRGHVVFVRCSNCSRAVAKDKAIKRFTVRNMVESAAVRDISEMSVYPEYVIPKLYIKIAYCVSCAIHSHVVRVRSREGRRNRAPPPRVRWKDGKKVNPAVVAAEEAKAAAARV</sequence>